<gene>
    <name evidence="2" type="ORF">CQA69_04565</name>
</gene>
<evidence type="ECO:0000259" key="1">
    <source>
        <dbReference type="Pfam" id="PF01965"/>
    </source>
</evidence>
<dbReference type="AlphaFoldDB" id="A0A4U7BQM9"/>
<dbReference type="InterPro" id="IPR050325">
    <property type="entry name" value="Prot/Nucl_acid_deglycase"/>
</dbReference>
<dbReference type="InterPro" id="IPR029062">
    <property type="entry name" value="Class_I_gatase-like"/>
</dbReference>
<dbReference type="EMBL" id="NXLZ01000006">
    <property type="protein sequence ID" value="TKX30974.1"/>
    <property type="molecule type" value="Genomic_DNA"/>
</dbReference>
<keyword evidence="3" id="KW-1185">Reference proteome</keyword>
<dbReference type="InterPro" id="IPR006287">
    <property type="entry name" value="DJ-1"/>
</dbReference>
<dbReference type="InterPro" id="IPR002818">
    <property type="entry name" value="DJ-1/PfpI"/>
</dbReference>
<dbReference type="Proteomes" id="UP000308838">
    <property type="component" value="Unassembled WGS sequence"/>
</dbReference>
<dbReference type="NCBIfam" id="TIGR01383">
    <property type="entry name" value="not_thiJ"/>
    <property type="match status" value="1"/>
</dbReference>
<reference evidence="2 3" key="1">
    <citation type="submission" date="2018-05" db="EMBL/GenBank/DDBJ databases">
        <title>Novel Campyloabacter and Helicobacter Species and Strains.</title>
        <authorList>
            <person name="Mannion A.J."/>
            <person name="Shen Z."/>
            <person name="Fox J.G."/>
        </authorList>
    </citation>
    <scope>NUCLEOTIDE SEQUENCE [LARGE SCALE GENOMIC DNA]</scope>
    <source>
        <strain evidence="3">MIT17-664</strain>
    </source>
</reference>
<name>A0A4U7BQM9_9BACT</name>
<sequence>MSKKILVPLAQGFEEAEFIGIVDVLRRASELNESLEVITASLNSELLVKGANGIIIKADYLLKDINDTENFDAIALAGGYEGMNNLKQSDKILNIIRELHKKNKIVAAICASPIVLNAAGVLEGEFTCYPGCEAGLNGNRVNKAVFVNKNIITSAGPATAILFGLELVKHLCSVEIYNKLYEGMLIPLIK</sequence>
<dbReference type="PANTHER" id="PTHR48094:SF12">
    <property type="entry name" value="PARKINSON DISEASE PROTEIN 7 HOMOLOG"/>
    <property type="match status" value="1"/>
</dbReference>
<dbReference type="Gene3D" id="3.40.50.880">
    <property type="match status" value="1"/>
</dbReference>
<dbReference type="Pfam" id="PF01965">
    <property type="entry name" value="DJ-1_PfpI"/>
    <property type="match status" value="1"/>
</dbReference>
<dbReference type="CDD" id="cd03135">
    <property type="entry name" value="GATase1_DJ-1"/>
    <property type="match status" value="1"/>
</dbReference>
<organism evidence="2 3">
    <name type="scientific">Campylobacter estrildidarum</name>
    <dbReference type="NCBI Taxonomy" id="2510189"/>
    <lineage>
        <taxon>Bacteria</taxon>
        <taxon>Pseudomonadati</taxon>
        <taxon>Campylobacterota</taxon>
        <taxon>Epsilonproteobacteria</taxon>
        <taxon>Campylobacterales</taxon>
        <taxon>Campylobacteraceae</taxon>
        <taxon>Campylobacter</taxon>
    </lineage>
</organism>
<dbReference type="GO" id="GO:0005737">
    <property type="term" value="C:cytoplasm"/>
    <property type="evidence" value="ECO:0007669"/>
    <property type="project" value="TreeGrafter"/>
</dbReference>
<protein>
    <submittedName>
        <fullName evidence="2">DJ-1 family protein</fullName>
    </submittedName>
</protein>
<accession>A0A4U7BQM9</accession>
<comment type="caution">
    <text evidence="2">The sequence shown here is derived from an EMBL/GenBank/DDBJ whole genome shotgun (WGS) entry which is preliminary data.</text>
</comment>
<dbReference type="OrthoDB" id="9792284at2"/>
<dbReference type="SUPFAM" id="SSF52317">
    <property type="entry name" value="Class I glutamine amidotransferase-like"/>
    <property type="match status" value="1"/>
</dbReference>
<evidence type="ECO:0000313" key="3">
    <source>
        <dbReference type="Proteomes" id="UP000308838"/>
    </source>
</evidence>
<feature type="domain" description="DJ-1/PfpI" evidence="1">
    <location>
        <begin position="3"/>
        <end position="169"/>
    </location>
</feature>
<dbReference type="PANTHER" id="PTHR48094">
    <property type="entry name" value="PROTEIN/NUCLEIC ACID DEGLYCASE DJ-1-RELATED"/>
    <property type="match status" value="1"/>
</dbReference>
<dbReference type="RefSeq" id="WP_137620618.1">
    <property type="nucleotide sequence ID" value="NZ_NXLZ01000006.1"/>
</dbReference>
<evidence type="ECO:0000313" key="2">
    <source>
        <dbReference type="EMBL" id="TKX30974.1"/>
    </source>
</evidence>
<proteinExistence type="predicted"/>